<comment type="similarity">
    <text evidence="3">Belongs to the KTI12 family.</text>
</comment>
<evidence type="ECO:0000256" key="2">
    <source>
        <dbReference type="ARBA" id="ARBA00022840"/>
    </source>
</evidence>
<gene>
    <name evidence="4" type="ORF">K437DRAFT_256745</name>
</gene>
<keyword evidence="5" id="KW-1185">Reference proteome</keyword>
<dbReference type="Proteomes" id="UP000027361">
    <property type="component" value="Unassembled WGS sequence"/>
</dbReference>
<dbReference type="EMBL" id="JMSN01000045">
    <property type="protein sequence ID" value="KDN45088.1"/>
    <property type="molecule type" value="Genomic_DNA"/>
</dbReference>
<dbReference type="GeneID" id="25264511"/>
<reference evidence="4 5" key="1">
    <citation type="submission" date="2014-05" db="EMBL/GenBank/DDBJ databases">
        <title>Draft genome sequence of a rare smut relative, Tilletiaria anomala UBC 951.</title>
        <authorList>
            <consortium name="DOE Joint Genome Institute"/>
            <person name="Toome M."/>
            <person name="Kuo A."/>
            <person name="Henrissat B."/>
            <person name="Lipzen A."/>
            <person name="Tritt A."/>
            <person name="Yoshinaga Y."/>
            <person name="Zane M."/>
            <person name="Barry K."/>
            <person name="Grigoriev I.V."/>
            <person name="Spatafora J.W."/>
            <person name="Aimea M.C."/>
        </authorList>
    </citation>
    <scope>NUCLEOTIDE SEQUENCE [LARGE SCALE GENOMIC DNA]</scope>
    <source>
        <strain evidence="4 5">UBC 951</strain>
    </source>
</reference>
<dbReference type="HOGENOM" id="CLU_027147_1_1_1"/>
<evidence type="ECO:0000256" key="3">
    <source>
        <dbReference type="ARBA" id="ARBA00025768"/>
    </source>
</evidence>
<dbReference type="OrthoDB" id="9972657at2759"/>
<protein>
    <submittedName>
        <fullName evidence="4">Chromatin associated protein KTI12</fullName>
    </submittedName>
</protein>
<proteinExistence type="inferred from homology"/>
<name>A0A066VXS0_TILAU</name>
<dbReference type="Gene3D" id="3.40.50.300">
    <property type="entry name" value="P-loop containing nucleotide triphosphate hydrolases"/>
    <property type="match status" value="1"/>
</dbReference>
<sequence length="333" mass="36237">MALIIVSGLPSSGRSSRTVELVADFERRIASTSSAPSLPVSRIEVVSDATVHNQKSCYSNQRLEKPARASYLSAVTRALGKDCITIADGGAGLNIKGFRYQLWCAAREEGVRCVSVQVHAPPETCKEWNKRRRNREEEAYDDDTIDEMLLRYEEPNEMVRWDQPLFIVPSVAFTSDGIPAKSEAQKEPLPLDEIWDAATSGAAKKKPGVVLAQRSTAGSYLTILEHASQAVVSAMLSHQQSFGLPESGGQVRLSVHLVSAGKEVPLTVNLPATSKPVNLPTLQRLRRTFVRAHGTGNASVNVLGDAARAEVNSEEAGELEIAKRFASWLCESL</sequence>
<organism evidence="4 5">
    <name type="scientific">Tilletiaria anomala (strain ATCC 24038 / CBS 436.72 / UBC 951)</name>
    <dbReference type="NCBI Taxonomy" id="1037660"/>
    <lineage>
        <taxon>Eukaryota</taxon>
        <taxon>Fungi</taxon>
        <taxon>Dikarya</taxon>
        <taxon>Basidiomycota</taxon>
        <taxon>Ustilaginomycotina</taxon>
        <taxon>Exobasidiomycetes</taxon>
        <taxon>Georgefischeriales</taxon>
        <taxon>Tilletiariaceae</taxon>
        <taxon>Tilletiaria</taxon>
    </lineage>
</organism>
<dbReference type="InParanoid" id="A0A066VXS0"/>
<accession>A0A066VXS0</accession>
<evidence type="ECO:0000313" key="5">
    <source>
        <dbReference type="Proteomes" id="UP000027361"/>
    </source>
</evidence>
<dbReference type="InterPro" id="IPR013641">
    <property type="entry name" value="KTI12/PSTK"/>
</dbReference>
<dbReference type="RefSeq" id="XP_013243050.1">
    <property type="nucleotide sequence ID" value="XM_013387596.1"/>
</dbReference>
<dbReference type="GO" id="GO:0005524">
    <property type="term" value="F:ATP binding"/>
    <property type="evidence" value="ECO:0007669"/>
    <property type="project" value="UniProtKB-KW"/>
</dbReference>
<keyword evidence="1" id="KW-0547">Nucleotide-binding</keyword>
<comment type="caution">
    <text evidence="4">The sequence shown here is derived from an EMBL/GenBank/DDBJ whole genome shotgun (WGS) entry which is preliminary data.</text>
</comment>
<dbReference type="SUPFAM" id="SSF52540">
    <property type="entry name" value="P-loop containing nucleoside triphosphate hydrolases"/>
    <property type="match status" value="1"/>
</dbReference>
<dbReference type="FunCoup" id="A0A066VXS0">
    <property type="interactions" value="254"/>
</dbReference>
<dbReference type="AlphaFoldDB" id="A0A066VXS0"/>
<dbReference type="PANTHER" id="PTHR12435">
    <property type="match status" value="1"/>
</dbReference>
<evidence type="ECO:0000256" key="1">
    <source>
        <dbReference type="ARBA" id="ARBA00022741"/>
    </source>
</evidence>
<dbReference type="STRING" id="1037660.A0A066VXS0"/>
<dbReference type="OMA" id="IHIANIP"/>
<dbReference type="InterPro" id="IPR027417">
    <property type="entry name" value="P-loop_NTPase"/>
</dbReference>
<evidence type="ECO:0000313" key="4">
    <source>
        <dbReference type="EMBL" id="KDN45088.1"/>
    </source>
</evidence>
<dbReference type="Pfam" id="PF08433">
    <property type="entry name" value="KTI12"/>
    <property type="match status" value="1"/>
</dbReference>
<keyword evidence="2" id="KW-0067">ATP-binding</keyword>